<dbReference type="SUPFAM" id="SSF56112">
    <property type="entry name" value="Protein kinase-like (PK-like)"/>
    <property type="match status" value="1"/>
</dbReference>
<dbReference type="EnsemblPlants" id="EMT26932">
    <property type="protein sequence ID" value="EMT26932"/>
    <property type="gene ID" value="F775_22307"/>
</dbReference>
<keyword evidence="2" id="KW-0723">Serine/threonine-protein kinase</keyword>
<dbReference type="AlphaFoldDB" id="M8CI46"/>
<dbReference type="Pfam" id="PF00069">
    <property type="entry name" value="Pkinase"/>
    <property type="match status" value="1"/>
</dbReference>
<accession>M8CI46</accession>
<proteinExistence type="predicted"/>
<evidence type="ECO:0000256" key="6">
    <source>
        <dbReference type="ARBA" id="ARBA00022840"/>
    </source>
</evidence>
<reference evidence="11" key="1">
    <citation type="submission" date="2015-06" db="UniProtKB">
        <authorList>
            <consortium name="EnsemblPlants"/>
        </authorList>
    </citation>
    <scope>IDENTIFICATION</scope>
</reference>
<feature type="compositionally biased region" description="Basic and acidic residues" evidence="9">
    <location>
        <begin position="59"/>
        <end position="78"/>
    </location>
</feature>
<comment type="catalytic activity">
    <reaction evidence="8">
        <text>L-seryl-[protein] + ATP = O-phospho-L-seryl-[protein] + ADP + H(+)</text>
        <dbReference type="Rhea" id="RHEA:17989"/>
        <dbReference type="Rhea" id="RHEA-COMP:9863"/>
        <dbReference type="Rhea" id="RHEA-COMP:11604"/>
        <dbReference type="ChEBI" id="CHEBI:15378"/>
        <dbReference type="ChEBI" id="CHEBI:29999"/>
        <dbReference type="ChEBI" id="CHEBI:30616"/>
        <dbReference type="ChEBI" id="CHEBI:83421"/>
        <dbReference type="ChEBI" id="CHEBI:456216"/>
        <dbReference type="EC" id="2.7.11.1"/>
    </reaction>
</comment>
<dbReference type="Pfam" id="PF21230">
    <property type="entry name" value="Nakanori"/>
    <property type="match status" value="1"/>
</dbReference>
<evidence type="ECO:0000259" key="10">
    <source>
        <dbReference type="PROSITE" id="PS50011"/>
    </source>
</evidence>
<name>M8CI46_AEGTA</name>
<evidence type="ECO:0000256" key="4">
    <source>
        <dbReference type="ARBA" id="ARBA00022741"/>
    </source>
</evidence>
<dbReference type="FunFam" id="1.10.510.10:FF:001023">
    <property type="entry name" value="Os07g0541700 protein"/>
    <property type="match status" value="1"/>
</dbReference>
<organism evidence="11">
    <name type="scientific">Aegilops tauschii</name>
    <name type="common">Tausch's goatgrass</name>
    <name type="synonym">Aegilops squarrosa</name>
    <dbReference type="NCBI Taxonomy" id="37682"/>
    <lineage>
        <taxon>Eukaryota</taxon>
        <taxon>Viridiplantae</taxon>
        <taxon>Streptophyta</taxon>
        <taxon>Embryophyta</taxon>
        <taxon>Tracheophyta</taxon>
        <taxon>Spermatophyta</taxon>
        <taxon>Magnoliopsida</taxon>
        <taxon>Liliopsida</taxon>
        <taxon>Poales</taxon>
        <taxon>Poaceae</taxon>
        <taxon>BOP clade</taxon>
        <taxon>Pooideae</taxon>
        <taxon>Triticodae</taxon>
        <taxon>Triticeae</taxon>
        <taxon>Triticinae</taxon>
        <taxon>Aegilops</taxon>
    </lineage>
</organism>
<dbReference type="EC" id="2.7.11.1" evidence="1"/>
<dbReference type="GO" id="GO:0005524">
    <property type="term" value="F:ATP binding"/>
    <property type="evidence" value="ECO:0007669"/>
    <property type="project" value="UniProtKB-KW"/>
</dbReference>
<keyword evidence="6" id="KW-0067">ATP-binding</keyword>
<evidence type="ECO:0000256" key="9">
    <source>
        <dbReference type="SAM" id="MobiDB-lite"/>
    </source>
</evidence>
<dbReference type="ExpressionAtlas" id="M8CI46">
    <property type="expression patterns" value="baseline"/>
</dbReference>
<evidence type="ECO:0000313" key="11">
    <source>
        <dbReference type="EnsemblPlants" id="EMT26932"/>
    </source>
</evidence>
<dbReference type="InterPro" id="IPR008271">
    <property type="entry name" value="Ser/Thr_kinase_AS"/>
</dbReference>
<dbReference type="InterPro" id="IPR049065">
    <property type="entry name" value="Nakanori"/>
</dbReference>
<dbReference type="SMART" id="SM00220">
    <property type="entry name" value="S_TKc"/>
    <property type="match status" value="1"/>
</dbReference>
<evidence type="ECO:0000256" key="2">
    <source>
        <dbReference type="ARBA" id="ARBA00022527"/>
    </source>
</evidence>
<dbReference type="InterPro" id="IPR000719">
    <property type="entry name" value="Prot_kinase_dom"/>
</dbReference>
<feature type="compositionally biased region" description="Basic and acidic residues" evidence="9">
    <location>
        <begin position="346"/>
        <end position="357"/>
    </location>
</feature>
<protein>
    <recommendedName>
        <fullName evidence="1">non-specific serine/threonine protein kinase</fullName>
        <ecNumber evidence="1">2.7.11.1</ecNumber>
    </recommendedName>
</protein>
<feature type="compositionally biased region" description="Polar residues" evidence="9">
    <location>
        <begin position="336"/>
        <end position="345"/>
    </location>
</feature>
<dbReference type="PROSITE" id="PS50011">
    <property type="entry name" value="PROTEIN_KINASE_DOM"/>
    <property type="match status" value="1"/>
</dbReference>
<dbReference type="Gene3D" id="1.10.510.10">
    <property type="entry name" value="Transferase(Phosphotransferase) domain 1"/>
    <property type="match status" value="1"/>
</dbReference>
<evidence type="ECO:0000256" key="8">
    <source>
        <dbReference type="ARBA" id="ARBA00048679"/>
    </source>
</evidence>
<dbReference type="InterPro" id="IPR011009">
    <property type="entry name" value="Kinase-like_dom_sf"/>
</dbReference>
<evidence type="ECO:0000256" key="7">
    <source>
        <dbReference type="ARBA" id="ARBA00047899"/>
    </source>
</evidence>
<dbReference type="PANTHER" id="PTHR45707">
    <property type="entry name" value="C2 CALCIUM/LIPID-BINDING PLANT PHOSPHORIBOSYLTRANSFERASE FAMILY PROTEIN"/>
    <property type="match status" value="1"/>
</dbReference>
<feature type="domain" description="Protein kinase" evidence="10">
    <location>
        <begin position="46"/>
        <end position="326"/>
    </location>
</feature>
<feature type="region of interest" description="Disordered" evidence="9">
    <location>
        <begin position="331"/>
        <end position="357"/>
    </location>
</feature>
<sequence length="512" mass="57695">MADGMGIVLAKVTILPTASADESEGKDCGSDSRSGRWRGRRLRQSNVEADRMGGGSDGRMSRLIEGERRRSGQDKEGLHTDGQRIAVKILRPMLHNLDDTQFEQEYHNLESLQHQNIVRLVGYCNETRREFVSFEGRTALSERTHRALCFEYMQNGSLDNHLSDESSGHDWHTRYAIIKGIAKGLKYLHVEFTPPMFHLDLKPANVLLDENWVAKIGDFGLSRFMQNEQTHITTSSIGTIGYLPPEYIDGGVISNKFDIFSLGVIMIKVSGNWRNRLQAALMDPIEPYCEQIRRCITIALACVEPDRHRGPTIGYILNELNQTETMGRFPDVSPSDPGSSMNQETRQTDITEVEENREREELSRIENLFGEVVDNYKLDQMASYMGKSKTRDDRVREACILVEEDNKDAKATRYVDGLKTMHGNGDGQSTLCLVYNATGGTLHHVLQHDWSGHIGRAPCPALIGNGQWAAFHHVAQPGEPDSLAAVVYRGKNKDGDEHDYSLRFKIDDPILY</sequence>
<keyword evidence="4" id="KW-0547">Nucleotide-binding</keyword>
<keyword evidence="3" id="KW-0808">Transferase</keyword>
<dbReference type="GO" id="GO:0004674">
    <property type="term" value="F:protein serine/threonine kinase activity"/>
    <property type="evidence" value="ECO:0007669"/>
    <property type="project" value="UniProtKB-KW"/>
</dbReference>
<feature type="compositionally biased region" description="Basic and acidic residues" evidence="9">
    <location>
        <begin position="23"/>
        <end position="34"/>
    </location>
</feature>
<dbReference type="PANTHER" id="PTHR45707:SF76">
    <property type="entry name" value="PROTEIN KINASE DOMAIN-CONTAINING PROTEIN"/>
    <property type="match status" value="1"/>
</dbReference>
<evidence type="ECO:0000256" key="1">
    <source>
        <dbReference type="ARBA" id="ARBA00012513"/>
    </source>
</evidence>
<keyword evidence="5" id="KW-0418">Kinase</keyword>
<feature type="region of interest" description="Disordered" evidence="9">
    <location>
        <begin position="18"/>
        <end position="78"/>
    </location>
</feature>
<comment type="catalytic activity">
    <reaction evidence="7">
        <text>L-threonyl-[protein] + ATP = O-phospho-L-threonyl-[protein] + ADP + H(+)</text>
        <dbReference type="Rhea" id="RHEA:46608"/>
        <dbReference type="Rhea" id="RHEA-COMP:11060"/>
        <dbReference type="Rhea" id="RHEA-COMP:11605"/>
        <dbReference type="ChEBI" id="CHEBI:15378"/>
        <dbReference type="ChEBI" id="CHEBI:30013"/>
        <dbReference type="ChEBI" id="CHEBI:30616"/>
        <dbReference type="ChEBI" id="CHEBI:61977"/>
        <dbReference type="ChEBI" id="CHEBI:456216"/>
        <dbReference type="EC" id="2.7.11.1"/>
    </reaction>
</comment>
<dbReference type="PROSITE" id="PS00108">
    <property type="entry name" value="PROTEIN_KINASE_ST"/>
    <property type="match status" value="1"/>
</dbReference>
<evidence type="ECO:0000256" key="5">
    <source>
        <dbReference type="ARBA" id="ARBA00022777"/>
    </source>
</evidence>
<evidence type="ECO:0000256" key="3">
    <source>
        <dbReference type="ARBA" id="ARBA00022679"/>
    </source>
</evidence>